<evidence type="ECO:0000313" key="9">
    <source>
        <dbReference type="Proteomes" id="UP000182347"/>
    </source>
</evidence>
<dbReference type="EMBL" id="FNHF01000007">
    <property type="protein sequence ID" value="SDN01000.1"/>
    <property type="molecule type" value="Genomic_DNA"/>
</dbReference>
<dbReference type="PROSITE" id="PS51747">
    <property type="entry name" value="CYT_DCMP_DEAMINASES_2"/>
    <property type="match status" value="1"/>
</dbReference>
<evidence type="ECO:0000256" key="2">
    <source>
        <dbReference type="ARBA" id="ARBA00006576"/>
    </source>
</evidence>
<accession>A0A1G9XW86</accession>
<keyword evidence="4" id="KW-0378">Hydrolase</keyword>
<dbReference type="InterPro" id="IPR035105">
    <property type="entry name" value="Deoxycytidylate_deaminase_dom"/>
</dbReference>
<dbReference type="Proteomes" id="UP000182347">
    <property type="component" value="Unassembled WGS sequence"/>
</dbReference>
<dbReference type="PANTHER" id="PTHR11086">
    <property type="entry name" value="DEOXYCYTIDYLATE DEAMINASE-RELATED"/>
    <property type="match status" value="1"/>
</dbReference>
<dbReference type="AlphaFoldDB" id="A0A1G9XW86"/>
<dbReference type="PANTHER" id="PTHR11086:SF18">
    <property type="entry name" value="DEOXYCYTIDYLATE DEAMINASE"/>
    <property type="match status" value="1"/>
</dbReference>
<proteinExistence type="inferred from homology"/>
<dbReference type="GO" id="GO:0004132">
    <property type="term" value="F:dCMP deaminase activity"/>
    <property type="evidence" value="ECO:0007669"/>
    <property type="project" value="TreeGrafter"/>
</dbReference>
<keyword evidence="9" id="KW-1185">Reference proteome</keyword>
<reference evidence="9" key="1">
    <citation type="submission" date="2016-10" db="EMBL/GenBank/DDBJ databases">
        <authorList>
            <person name="Varghese N."/>
            <person name="Submissions S."/>
        </authorList>
    </citation>
    <scope>NUCLEOTIDE SEQUENCE [LARGE SCALE GENOMIC DNA]</scope>
    <source>
        <strain evidence="9">CGMCC 1.6199</strain>
    </source>
</reference>
<dbReference type="NCBIfam" id="TIGR02571">
    <property type="entry name" value="ComEB"/>
    <property type="match status" value="1"/>
</dbReference>
<dbReference type="InterPro" id="IPR016192">
    <property type="entry name" value="APOBEC/CMP_deaminase_Zn-bd"/>
</dbReference>
<organism evidence="8 9">
    <name type="scientific">Sediminibacillus halophilus</name>
    <dbReference type="NCBI Taxonomy" id="482461"/>
    <lineage>
        <taxon>Bacteria</taxon>
        <taxon>Bacillati</taxon>
        <taxon>Bacillota</taxon>
        <taxon>Bacilli</taxon>
        <taxon>Bacillales</taxon>
        <taxon>Bacillaceae</taxon>
        <taxon>Sediminibacillus</taxon>
    </lineage>
</organism>
<dbReference type="InterPro" id="IPR016193">
    <property type="entry name" value="Cytidine_deaminase-like"/>
</dbReference>
<protein>
    <recommendedName>
        <fullName evidence="6">ComE operon protein 2</fullName>
    </recommendedName>
</protein>
<dbReference type="OrthoDB" id="9788517at2"/>
<dbReference type="STRING" id="482461.SAMN05216244_3990"/>
<dbReference type="InterPro" id="IPR015517">
    <property type="entry name" value="dCMP_deaminase-rel"/>
</dbReference>
<comment type="similarity">
    <text evidence="2">Belongs to the cytidine and deoxycytidylate deaminase family.</text>
</comment>
<feature type="domain" description="CMP/dCMP-type deaminase" evidence="7">
    <location>
        <begin position="5"/>
        <end position="132"/>
    </location>
</feature>
<evidence type="ECO:0000256" key="4">
    <source>
        <dbReference type="ARBA" id="ARBA00022801"/>
    </source>
</evidence>
<dbReference type="RefSeq" id="WP_074600953.1">
    <property type="nucleotide sequence ID" value="NZ_FNHF01000007.1"/>
</dbReference>
<keyword evidence="5" id="KW-0862">Zinc</keyword>
<comment type="cofactor">
    <cofactor evidence="1">
        <name>Zn(2+)</name>
        <dbReference type="ChEBI" id="CHEBI:29105"/>
    </cofactor>
</comment>
<evidence type="ECO:0000259" key="7">
    <source>
        <dbReference type="PROSITE" id="PS51747"/>
    </source>
</evidence>
<sequence length="187" mass="21170">MERISWNQYFMAQSHLLALRSTCQRLMVGATIVRDKRIIAGGYNGSVSGSVHCIDEGCYVIDGHCVRTVHAEINALLQCAKFGVATDGAELYVTHFPCLQCCKSIIQSGIRKVYYAEDYKNHPYAIELFQDAGVETEKVKLEEVAVDIRVQEKKQYVDQLLDKLEEAGKDEQELTAFKQEAEQLFRV</sequence>
<dbReference type="PROSITE" id="PS00903">
    <property type="entry name" value="CYT_DCMP_DEAMINASES_1"/>
    <property type="match status" value="1"/>
</dbReference>
<dbReference type="SUPFAM" id="SSF53927">
    <property type="entry name" value="Cytidine deaminase-like"/>
    <property type="match status" value="1"/>
</dbReference>
<evidence type="ECO:0000256" key="5">
    <source>
        <dbReference type="ARBA" id="ARBA00022833"/>
    </source>
</evidence>
<dbReference type="CDD" id="cd01286">
    <property type="entry name" value="deoxycytidylate_deaminase"/>
    <property type="match status" value="1"/>
</dbReference>
<dbReference type="InterPro" id="IPR013404">
    <property type="entry name" value="Competence_ComEB"/>
</dbReference>
<evidence type="ECO:0000256" key="1">
    <source>
        <dbReference type="ARBA" id="ARBA00001947"/>
    </source>
</evidence>
<dbReference type="Gene3D" id="3.40.140.10">
    <property type="entry name" value="Cytidine Deaminase, domain 2"/>
    <property type="match status" value="1"/>
</dbReference>
<evidence type="ECO:0000313" key="8">
    <source>
        <dbReference type="EMBL" id="SDN01000.1"/>
    </source>
</evidence>
<evidence type="ECO:0000256" key="3">
    <source>
        <dbReference type="ARBA" id="ARBA00022723"/>
    </source>
</evidence>
<keyword evidence="3" id="KW-0479">Metal-binding</keyword>
<name>A0A1G9XW86_9BACI</name>
<dbReference type="GO" id="GO:0008270">
    <property type="term" value="F:zinc ion binding"/>
    <property type="evidence" value="ECO:0007669"/>
    <property type="project" value="InterPro"/>
</dbReference>
<dbReference type="Pfam" id="PF00383">
    <property type="entry name" value="dCMP_cyt_deam_1"/>
    <property type="match status" value="1"/>
</dbReference>
<dbReference type="GO" id="GO:0005737">
    <property type="term" value="C:cytoplasm"/>
    <property type="evidence" value="ECO:0007669"/>
    <property type="project" value="TreeGrafter"/>
</dbReference>
<evidence type="ECO:0000256" key="6">
    <source>
        <dbReference type="NCBIfam" id="TIGR02571"/>
    </source>
</evidence>
<gene>
    <name evidence="8" type="ORF">SAMN05216244_3990</name>
</gene>
<dbReference type="InterPro" id="IPR002125">
    <property type="entry name" value="CMP_dCMP_dom"/>
</dbReference>